<gene>
    <name evidence="4" type="ORF">ELQ90_02660</name>
</gene>
<protein>
    <submittedName>
        <fullName evidence="4">MerR family transcriptional regulator</fullName>
    </submittedName>
</protein>
<comment type="caution">
    <text evidence="4">The sequence shown here is derived from an EMBL/GenBank/DDBJ whole genome shotgun (WGS) entry which is preliminary data.</text>
</comment>
<feature type="domain" description="HTH merR-type" evidence="3">
    <location>
        <begin position="3"/>
        <end position="73"/>
    </location>
</feature>
<keyword evidence="1" id="KW-0238">DNA-binding</keyword>
<organism evidence="4 5">
    <name type="scientific">Labedella phragmitis</name>
    <dbReference type="NCBI Taxonomy" id="2498849"/>
    <lineage>
        <taxon>Bacteria</taxon>
        <taxon>Bacillati</taxon>
        <taxon>Actinomycetota</taxon>
        <taxon>Actinomycetes</taxon>
        <taxon>Micrococcales</taxon>
        <taxon>Microbacteriaceae</taxon>
        <taxon>Labedella</taxon>
    </lineage>
</organism>
<evidence type="ECO:0000313" key="4">
    <source>
        <dbReference type="EMBL" id="RWZ52860.1"/>
    </source>
</evidence>
<dbReference type="PRINTS" id="PR00040">
    <property type="entry name" value="HTHMERR"/>
</dbReference>
<evidence type="ECO:0000313" key="5">
    <source>
        <dbReference type="Proteomes" id="UP000288547"/>
    </source>
</evidence>
<evidence type="ECO:0000259" key="3">
    <source>
        <dbReference type="SMART" id="SM00422"/>
    </source>
</evidence>
<dbReference type="PANTHER" id="PTHR30204:SF98">
    <property type="entry name" value="HTH-TYPE TRANSCRIPTIONAL REGULATOR ADHR"/>
    <property type="match status" value="1"/>
</dbReference>
<dbReference type="Gene3D" id="1.10.1660.10">
    <property type="match status" value="1"/>
</dbReference>
<dbReference type="GO" id="GO:0003700">
    <property type="term" value="F:DNA-binding transcription factor activity"/>
    <property type="evidence" value="ECO:0007669"/>
    <property type="project" value="InterPro"/>
</dbReference>
<dbReference type="PANTHER" id="PTHR30204">
    <property type="entry name" value="REDOX-CYCLING DRUG-SENSING TRANSCRIPTIONAL ACTIVATOR SOXR"/>
    <property type="match status" value="1"/>
</dbReference>
<dbReference type="InterPro" id="IPR000551">
    <property type="entry name" value="MerR-type_HTH_dom"/>
</dbReference>
<dbReference type="Proteomes" id="UP000288547">
    <property type="component" value="Unassembled WGS sequence"/>
</dbReference>
<proteinExistence type="predicted"/>
<feature type="region of interest" description="Disordered" evidence="2">
    <location>
        <begin position="197"/>
        <end position="218"/>
    </location>
</feature>
<evidence type="ECO:0000256" key="1">
    <source>
        <dbReference type="ARBA" id="ARBA00023125"/>
    </source>
</evidence>
<dbReference type="GO" id="GO:0003677">
    <property type="term" value="F:DNA binding"/>
    <property type="evidence" value="ECO:0007669"/>
    <property type="project" value="UniProtKB-KW"/>
</dbReference>
<keyword evidence="5" id="KW-1185">Reference proteome</keyword>
<dbReference type="OrthoDB" id="5242095at2"/>
<sequence>MHVRISELSRTTGVSIASIKYYIREGVLAPGEVDGPNRSTYGDAHAARLRLVRGLVEGAGVSIAGVKRITAALDGGMPLNDAFGVAQAAVPLAGATTSEEPSEEAVERILAVVEGIGRFHPAIPIAARALDTFAVVGEPLSEKWLARYAEAAAIVARADFDELEERSDPAAQARIAAVGTALGDVVFQSLRRIAHATEGERRFPSPPASPSSDQETSS</sequence>
<name>A0A444PY91_9MICO</name>
<dbReference type="InterPro" id="IPR047057">
    <property type="entry name" value="MerR_fam"/>
</dbReference>
<evidence type="ECO:0000256" key="2">
    <source>
        <dbReference type="SAM" id="MobiDB-lite"/>
    </source>
</evidence>
<dbReference type="InterPro" id="IPR009061">
    <property type="entry name" value="DNA-bd_dom_put_sf"/>
</dbReference>
<dbReference type="EMBL" id="RZNB01000001">
    <property type="protein sequence ID" value="RWZ52860.1"/>
    <property type="molecule type" value="Genomic_DNA"/>
</dbReference>
<reference evidence="4 5" key="1">
    <citation type="submission" date="2018-12" db="EMBL/GenBank/DDBJ databases">
        <authorList>
            <person name="Li F."/>
        </authorList>
    </citation>
    <scope>NUCLEOTIDE SEQUENCE [LARGE SCALE GENOMIC DNA]</scope>
    <source>
        <strain evidence="4 5">11W25H-1</strain>
    </source>
</reference>
<dbReference type="SMART" id="SM00422">
    <property type="entry name" value="HTH_MERR"/>
    <property type="match status" value="1"/>
</dbReference>
<dbReference type="AlphaFoldDB" id="A0A444PY91"/>
<dbReference type="Pfam" id="PF13411">
    <property type="entry name" value="MerR_1"/>
    <property type="match status" value="1"/>
</dbReference>
<dbReference type="SUPFAM" id="SSF46955">
    <property type="entry name" value="Putative DNA-binding domain"/>
    <property type="match status" value="1"/>
</dbReference>
<accession>A0A444PY91</accession>